<sequence>MLPGTNPLFIFDSRAHLVPHLITGRGLARGLCYDTPARWEAGVAGDCTQAVGLRGILPGYLGPPLRLLPAQHRSLAGSIADFSAALPSARKKNTLDDDEVKAQLLSALGRHLLRTGGVQALHSRPARRGRPLHHPTMGE</sequence>
<feature type="compositionally biased region" description="Basic residues" evidence="1">
    <location>
        <begin position="124"/>
        <end position="133"/>
    </location>
</feature>
<accession>A0AAE0F6F8</accession>
<proteinExistence type="predicted"/>
<gene>
    <name evidence="2" type="ORF">CYMTET_37663</name>
</gene>
<evidence type="ECO:0000256" key="1">
    <source>
        <dbReference type="SAM" id="MobiDB-lite"/>
    </source>
</evidence>
<comment type="caution">
    <text evidence="2">The sequence shown here is derived from an EMBL/GenBank/DDBJ whole genome shotgun (WGS) entry which is preliminary data.</text>
</comment>
<dbReference type="AlphaFoldDB" id="A0AAE0F6F8"/>
<feature type="region of interest" description="Disordered" evidence="1">
    <location>
        <begin position="119"/>
        <end position="139"/>
    </location>
</feature>
<keyword evidence="3" id="KW-1185">Reference proteome</keyword>
<name>A0AAE0F6F8_9CHLO</name>
<evidence type="ECO:0000313" key="3">
    <source>
        <dbReference type="Proteomes" id="UP001190700"/>
    </source>
</evidence>
<evidence type="ECO:0000313" key="2">
    <source>
        <dbReference type="EMBL" id="KAK3253072.1"/>
    </source>
</evidence>
<protein>
    <submittedName>
        <fullName evidence="2">Uncharacterized protein</fullName>
    </submittedName>
</protein>
<reference evidence="2 3" key="1">
    <citation type="journal article" date="2015" name="Genome Biol. Evol.">
        <title>Comparative Genomics of a Bacterivorous Green Alga Reveals Evolutionary Causalities and Consequences of Phago-Mixotrophic Mode of Nutrition.</title>
        <authorList>
            <person name="Burns J.A."/>
            <person name="Paasch A."/>
            <person name="Narechania A."/>
            <person name="Kim E."/>
        </authorList>
    </citation>
    <scope>NUCLEOTIDE SEQUENCE [LARGE SCALE GENOMIC DNA]</scope>
    <source>
        <strain evidence="2 3">PLY_AMNH</strain>
    </source>
</reference>
<dbReference type="EMBL" id="LGRX02025016">
    <property type="protein sequence ID" value="KAK3253072.1"/>
    <property type="molecule type" value="Genomic_DNA"/>
</dbReference>
<dbReference type="Proteomes" id="UP001190700">
    <property type="component" value="Unassembled WGS sequence"/>
</dbReference>
<organism evidence="2 3">
    <name type="scientific">Cymbomonas tetramitiformis</name>
    <dbReference type="NCBI Taxonomy" id="36881"/>
    <lineage>
        <taxon>Eukaryota</taxon>
        <taxon>Viridiplantae</taxon>
        <taxon>Chlorophyta</taxon>
        <taxon>Pyramimonadophyceae</taxon>
        <taxon>Pyramimonadales</taxon>
        <taxon>Pyramimonadaceae</taxon>
        <taxon>Cymbomonas</taxon>
    </lineage>
</organism>